<keyword evidence="2" id="KW-0121">Carboxypeptidase</keyword>
<dbReference type="InterPro" id="IPR029058">
    <property type="entry name" value="AB_hydrolase_fold"/>
</dbReference>
<evidence type="ECO:0000313" key="5">
    <source>
        <dbReference type="Proteomes" id="UP001162029"/>
    </source>
</evidence>
<dbReference type="EC" id="3.4.16.-" evidence="2"/>
<dbReference type="PROSITE" id="PS00131">
    <property type="entry name" value="CARBOXYPEPT_SER_SER"/>
    <property type="match status" value="1"/>
</dbReference>
<dbReference type="AlphaFoldDB" id="A0AAV0T449"/>
<dbReference type="PANTHER" id="PTHR11802">
    <property type="entry name" value="SERINE PROTEASE FAMILY S10 SERINE CARBOXYPEPTIDASE"/>
    <property type="match status" value="1"/>
</dbReference>
<comment type="similarity">
    <text evidence="1 2">Belongs to the peptidase S10 family.</text>
</comment>
<dbReference type="EMBL" id="CANTFM010000178">
    <property type="protein sequence ID" value="CAI5714106.1"/>
    <property type="molecule type" value="Genomic_DNA"/>
</dbReference>
<reference evidence="4" key="1">
    <citation type="submission" date="2022-12" db="EMBL/GenBank/DDBJ databases">
        <authorList>
            <person name="Webb A."/>
        </authorList>
    </citation>
    <scope>NUCLEOTIDE SEQUENCE</scope>
    <source>
        <strain evidence="4">Pd1</strain>
    </source>
</reference>
<keyword evidence="3" id="KW-0472">Membrane</keyword>
<evidence type="ECO:0000256" key="3">
    <source>
        <dbReference type="SAM" id="Phobius"/>
    </source>
</evidence>
<sequence>MQMTDRIQAHLRRQFDHFGFPPLVIFSAADVMILTTKLSVAIAALGAMFFASPAVSYDAHRVGDLPGLKQEDVPFKHYAGQLHLPTVTKERMFYWYTQSRRSPESDPIVLWLNGGPGCASTEGFFTENGPFVAKRDGNVGLNPYGWNARANIVWVDSPSGVGFSQPQQAPVGYYNDDVVADRLRLFLLEFLAKYPEFKSREFYVTGESYAGMYVPFLVERLVDDPVEGLNLKGFAIGNPLTDMEIDGNAYMYYYYTHGLISRGDYLTLLEYCDNDVAQCMFMDVNCTARCEEAVLKAHEAADTDEFNHYYIYGDVCHMRNNQRSALHLHLLDKAGPKIQMYRGVVDPCAGDFTKALLNKLEVQQAVHIEGELPMKWVDCQAYISRNYVRTFSSLNKYRKLLGNGLKILIYSGDADSVVNFIGTQRWITDDDGLALKPASPWRAWLGPDDQIAGYHQQFELGLTFKTVKGAGHMVPAVRPLHGLHLFDCFLYGDDNCTVISYPVGLFEREAAGNVFNTKAPGLPKEDVYHDAVLAKHARATISQASAPDEIVSSAAVSLFVSCAVLLLAATVYASRRRHQNGQHRQQYEPI</sequence>
<gene>
    <name evidence="4" type="ORF">PDE001_LOCUS1081</name>
</gene>
<evidence type="ECO:0000313" key="4">
    <source>
        <dbReference type="EMBL" id="CAI5714106.1"/>
    </source>
</evidence>
<dbReference type="SUPFAM" id="SSF53474">
    <property type="entry name" value="alpha/beta-Hydrolases"/>
    <property type="match status" value="1"/>
</dbReference>
<feature type="transmembrane region" description="Helical" evidence="3">
    <location>
        <begin position="550"/>
        <end position="574"/>
    </location>
</feature>
<dbReference type="Proteomes" id="UP001162029">
    <property type="component" value="Unassembled WGS sequence"/>
</dbReference>
<organism evidence="4 5">
    <name type="scientific">Peronospora destructor</name>
    <dbReference type="NCBI Taxonomy" id="86335"/>
    <lineage>
        <taxon>Eukaryota</taxon>
        <taxon>Sar</taxon>
        <taxon>Stramenopiles</taxon>
        <taxon>Oomycota</taxon>
        <taxon>Peronosporomycetes</taxon>
        <taxon>Peronosporales</taxon>
        <taxon>Peronosporaceae</taxon>
        <taxon>Peronospora</taxon>
    </lineage>
</organism>
<protein>
    <recommendedName>
        <fullName evidence="2">Carboxypeptidase</fullName>
        <ecNumber evidence="2">3.4.16.-</ecNumber>
    </recommendedName>
</protein>
<keyword evidence="2" id="KW-0378">Hydrolase</keyword>
<dbReference type="Gene3D" id="3.40.50.1820">
    <property type="entry name" value="alpha/beta hydrolase"/>
    <property type="match status" value="1"/>
</dbReference>
<dbReference type="InterPro" id="IPR018202">
    <property type="entry name" value="Ser_caboxypep_ser_AS"/>
</dbReference>
<evidence type="ECO:0000256" key="2">
    <source>
        <dbReference type="RuleBase" id="RU361156"/>
    </source>
</evidence>
<comment type="caution">
    <text evidence="4">The sequence shown here is derived from an EMBL/GenBank/DDBJ whole genome shotgun (WGS) entry which is preliminary data.</text>
</comment>
<feature type="transmembrane region" description="Helical" evidence="3">
    <location>
        <begin position="20"/>
        <end position="51"/>
    </location>
</feature>
<evidence type="ECO:0000256" key="1">
    <source>
        <dbReference type="ARBA" id="ARBA00009431"/>
    </source>
</evidence>
<keyword evidence="3" id="KW-1133">Transmembrane helix</keyword>
<dbReference type="PRINTS" id="PR00724">
    <property type="entry name" value="CRBOXYPTASEC"/>
</dbReference>
<proteinExistence type="inferred from homology"/>
<dbReference type="InterPro" id="IPR001563">
    <property type="entry name" value="Peptidase_S10"/>
</dbReference>
<dbReference type="GO" id="GO:0004185">
    <property type="term" value="F:serine-type carboxypeptidase activity"/>
    <property type="evidence" value="ECO:0007669"/>
    <property type="project" value="UniProtKB-UniRule"/>
</dbReference>
<dbReference type="PANTHER" id="PTHR11802:SF201">
    <property type="entry name" value="CARBOXYPEPTIDASE"/>
    <property type="match status" value="1"/>
</dbReference>
<accession>A0AAV0T449</accession>
<name>A0AAV0T449_9STRA</name>
<dbReference type="Pfam" id="PF00450">
    <property type="entry name" value="Peptidase_S10"/>
    <property type="match status" value="1"/>
</dbReference>
<dbReference type="GO" id="GO:0006508">
    <property type="term" value="P:proteolysis"/>
    <property type="evidence" value="ECO:0007669"/>
    <property type="project" value="UniProtKB-KW"/>
</dbReference>
<keyword evidence="5" id="KW-1185">Reference proteome</keyword>
<keyword evidence="3" id="KW-0812">Transmembrane</keyword>
<keyword evidence="2" id="KW-0645">Protease</keyword>